<evidence type="ECO:0000313" key="2">
    <source>
        <dbReference type="EMBL" id="KDO26405.1"/>
    </source>
</evidence>
<reference evidence="2 3" key="1">
    <citation type="journal article" date="2013" name="PLoS Genet.">
        <title>Distinctive expansion of potential virulence genes in the genome of the oomycete fish pathogen Saprolegnia parasitica.</title>
        <authorList>
            <person name="Jiang R.H."/>
            <person name="de Bruijn I."/>
            <person name="Haas B.J."/>
            <person name="Belmonte R."/>
            <person name="Lobach L."/>
            <person name="Christie J."/>
            <person name="van den Ackerveken G."/>
            <person name="Bottin A."/>
            <person name="Bulone V."/>
            <person name="Diaz-Moreno S.M."/>
            <person name="Dumas B."/>
            <person name="Fan L."/>
            <person name="Gaulin E."/>
            <person name="Govers F."/>
            <person name="Grenville-Briggs L.J."/>
            <person name="Horner N.R."/>
            <person name="Levin J.Z."/>
            <person name="Mammella M."/>
            <person name="Meijer H.J."/>
            <person name="Morris P."/>
            <person name="Nusbaum C."/>
            <person name="Oome S."/>
            <person name="Phillips A.J."/>
            <person name="van Rooyen D."/>
            <person name="Rzeszutek E."/>
            <person name="Saraiva M."/>
            <person name="Secombes C.J."/>
            <person name="Seidl M.F."/>
            <person name="Snel B."/>
            <person name="Stassen J.H."/>
            <person name="Sykes S."/>
            <person name="Tripathy S."/>
            <person name="van den Berg H."/>
            <person name="Vega-Arreguin J.C."/>
            <person name="Wawra S."/>
            <person name="Young S.K."/>
            <person name="Zeng Q."/>
            <person name="Dieguez-Uribeondo J."/>
            <person name="Russ C."/>
            <person name="Tyler B.M."/>
            <person name="van West P."/>
        </authorList>
    </citation>
    <scope>NUCLEOTIDE SEQUENCE [LARGE SCALE GENOMIC DNA]</scope>
    <source>
        <strain evidence="2 3">CBS 223.65</strain>
    </source>
</reference>
<dbReference type="AlphaFoldDB" id="A0A067CB38"/>
<dbReference type="Proteomes" id="UP000030745">
    <property type="component" value="Unassembled WGS sequence"/>
</dbReference>
<keyword evidence="3" id="KW-1185">Reference proteome</keyword>
<dbReference type="GeneID" id="24142601"/>
<feature type="compositionally biased region" description="Low complexity" evidence="1">
    <location>
        <begin position="429"/>
        <end position="443"/>
    </location>
</feature>
<feature type="region of interest" description="Disordered" evidence="1">
    <location>
        <begin position="1"/>
        <end position="91"/>
    </location>
</feature>
<dbReference type="VEuPathDB" id="FungiDB:SPRG_22218"/>
<dbReference type="EMBL" id="KK583224">
    <property type="protein sequence ID" value="KDO26405.1"/>
    <property type="molecule type" value="Genomic_DNA"/>
</dbReference>
<evidence type="ECO:0000256" key="1">
    <source>
        <dbReference type="SAM" id="MobiDB-lite"/>
    </source>
</evidence>
<sequence length="558" mass="60517">MTTTFFQPVKLPGGSPPEWTGSESGTSMTMMAPGSSCGAAALERSSVHMRRRTETGARPLAMSRGRSESSGLRGIGSYTRGRSMSLPVDDVPSESTDELLIDIDTPVSKCMIYTTHVLERTNSATSDSSPTGDEEYAPRPTETWLDEVMNSRNPVQHRSTTTVDDARPVLHDRLSQLAGPKNLTSNRSRGLSVAGHDPGYVRHGNSPARNGDTSLRLTGKSTALLNFPRNTRRAVGATVGSSLGQTLANSTPEPSMTPSLSFDGSSMQKKLALDEPSQADGCRVSLFDFAKKHESKKPNPVAVALEKMCTKDATLNSPAKKDKASKKWWELSNKHQKQQAPLSMEKKLAAPDLSAVPKKSILVATPPTPTRLTTQTFDDNDEDDENHSIFSSLRNVDLVSSYIRESATKDAAMEEDIAKALDDAESDESTPTTTVESPVVESPAVKSPPLIPAAAPGLLRPPPKKAPTLRRAPRHRKRTAETALQRQLAEAKARIPLEFADMSGVVVKEHKRNTTRSVTWPSEESALEDIYVFEVVEPEPDDASSSSNDDEPHTLVDL</sequence>
<feature type="compositionally biased region" description="Low complexity" evidence="1">
    <location>
        <begin position="68"/>
        <end position="77"/>
    </location>
</feature>
<organism evidence="2 3">
    <name type="scientific">Saprolegnia parasitica (strain CBS 223.65)</name>
    <dbReference type="NCBI Taxonomy" id="695850"/>
    <lineage>
        <taxon>Eukaryota</taxon>
        <taxon>Sar</taxon>
        <taxon>Stramenopiles</taxon>
        <taxon>Oomycota</taxon>
        <taxon>Saprolegniomycetes</taxon>
        <taxon>Saprolegniales</taxon>
        <taxon>Saprolegniaceae</taxon>
        <taxon>Saprolegnia</taxon>
    </lineage>
</organism>
<feature type="region of interest" description="Disordered" evidence="1">
    <location>
        <begin position="538"/>
        <end position="558"/>
    </location>
</feature>
<protein>
    <submittedName>
        <fullName evidence="2">Uncharacterized protein</fullName>
    </submittedName>
</protein>
<feature type="region of interest" description="Disordered" evidence="1">
    <location>
        <begin position="364"/>
        <end position="385"/>
    </location>
</feature>
<dbReference type="RefSeq" id="XP_012202931.1">
    <property type="nucleotide sequence ID" value="XM_012347541.1"/>
</dbReference>
<dbReference type="OMA" id="YAPRPTE"/>
<dbReference type="KEGG" id="spar:SPRG_22218"/>
<name>A0A067CB38_SAPPC</name>
<proteinExistence type="predicted"/>
<feature type="region of interest" description="Disordered" evidence="1">
    <location>
        <begin position="179"/>
        <end position="214"/>
    </location>
</feature>
<feature type="compositionally biased region" description="Basic residues" evidence="1">
    <location>
        <begin position="467"/>
        <end position="478"/>
    </location>
</feature>
<gene>
    <name evidence="2" type="ORF">SPRG_22218</name>
</gene>
<evidence type="ECO:0000313" key="3">
    <source>
        <dbReference type="Proteomes" id="UP000030745"/>
    </source>
</evidence>
<accession>A0A067CB38</accession>
<dbReference type="OrthoDB" id="73768at2759"/>
<feature type="region of interest" description="Disordered" evidence="1">
    <location>
        <begin position="243"/>
        <end position="264"/>
    </location>
</feature>
<feature type="region of interest" description="Disordered" evidence="1">
    <location>
        <begin position="421"/>
        <end position="480"/>
    </location>
</feature>